<name>A0A1H6Q3M8_YARLL</name>
<gene>
    <name evidence="4" type="ORF">B0I71DRAFT_133059</name>
    <name evidence="3" type="ORF">YALI1_D15245g</name>
</gene>
<reference evidence="4 6" key="2">
    <citation type="submission" date="2018-07" db="EMBL/GenBank/DDBJ databases">
        <title>Draft Genome Assemblies for Five Robust Yarrowia lipolytica Strains Exhibiting High Lipid Production and Pentose Sugar Utilization and Sugar Alcohol Secretion from Undetoxified Lignocellulosic Biomass Hydrolysates.</title>
        <authorList>
            <consortium name="DOE Joint Genome Institute"/>
            <person name="Walker C."/>
            <person name="Ryu S."/>
            <person name="Na H."/>
            <person name="Zane M."/>
            <person name="LaButti K."/>
            <person name="Lipzen A."/>
            <person name="Haridas S."/>
            <person name="Barry K."/>
            <person name="Grigoriev I.V."/>
            <person name="Quarterman J."/>
            <person name="Slininger P."/>
            <person name="Dien B."/>
            <person name="Trinh C.T."/>
        </authorList>
    </citation>
    <scope>NUCLEOTIDE SEQUENCE [LARGE SCALE GENOMIC DNA]</scope>
    <source>
        <strain evidence="4 6">YB392</strain>
    </source>
</reference>
<keyword evidence="2" id="KW-1133">Transmembrane helix</keyword>
<dbReference type="AlphaFoldDB" id="A0A1H6Q3M8"/>
<organism evidence="3 5">
    <name type="scientific">Yarrowia lipolytica</name>
    <name type="common">Candida lipolytica</name>
    <dbReference type="NCBI Taxonomy" id="4952"/>
    <lineage>
        <taxon>Eukaryota</taxon>
        <taxon>Fungi</taxon>
        <taxon>Dikarya</taxon>
        <taxon>Ascomycota</taxon>
        <taxon>Saccharomycotina</taxon>
        <taxon>Dipodascomycetes</taxon>
        <taxon>Dipodascales</taxon>
        <taxon>Dipodascales incertae sedis</taxon>
        <taxon>Yarrowia</taxon>
    </lineage>
</organism>
<feature type="region of interest" description="Disordered" evidence="1">
    <location>
        <begin position="454"/>
        <end position="479"/>
    </location>
</feature>
<dbReference type="GeneID" id="2910618"/>
<feature type="compositionally biased region" description="Low complexity" evidence="1">
    <location>
        <begin position="413"/>
        <end position="433"/>
    </location>
</feature>
<keyword evidence="2" id="KW-0812">Transmembrane</keyword>
<feature type="transmembrane region" description="Helical" evidence="2">
    <location>
        <begin position="69"/>
        <end position="88"/>
    </location>
</feature>
<feature type="compositionally biased region" description="Polar residues" evidence="1">
    <location>
        <begin position="403"/>
        <end position="412"/>
    </location>
</feature>
<feature type="region of interest" description="Disordered" evidence="1">
    <location>
        <begin position="319"/>
        <end position="346"/>
    </location>
</feature>
<dbReference type="VEuPathDB" id="FungiDB:YALI0_D12232g"/>
<evidence type="ECO:0000313" key="4">
    <source>
        <dbReference type="EMBL" id="RDW25152.1"/>
    </source>
</evidence>
<dbReference type="KEGG" id="yli:2910618"/>
<protein>
    <submittedName>
        <fullName evidence="3">Uncharacterized protein</fullName>
    </submittedName>
</protein>
<feature type="compositionally biased region" description="Basic and acidic residues" evidence="1">
    <location>
        <begin position="319"/>
        <end position="330"/>
    </location>
</feature>
<evidence type="ECO:0000256" key="2">
    <source>
        <dbReference type="SAM" id="Phobius"/>
    </source>
</evidence>
<feature type="transmembrane region" description="Helical" evidence="2">
    <location>
        <begin position="114"/>
        <end position="133"/>
    </location>
</feature>
<feature type="region of interest" description="Disordered" evidence="1">
    <location>
        <begin position="496"/>
        <end position="520"/>
    </location>
</feature>
<dbReference type="RefSeq" id="XP_502734.1">
    <property type="nucleotide sequence ID" value="XM_502734.1"/>
</dbReference>
<feature type="compositionally biased region" description="Polar residues" evidence="1">
    <location>
        <begin position="511"/>
        <end position="520"/>
    </location>
</feature>
<evidence type="ECO:0000313" key="6">
    <source>
        <dbReference type="Proteomes" id="UP000256601"/>
    </source>
</evidence>
<proteinExistence type="predicted"/>
<dbReference type="EMBL" id="KZ859010">
    <property type="protein sequence ID" value="RDW25152.1"/>
    <property type="molecule type" value="Genomic_DNA"/>
</dbReference>
<dbReference type="VEuPathDB" id="FungiDB:YALI1_D15245g"/>
<dbReference type="Proteomes" id="UP000182444">
    <property type="component" value="Chromosome 1D"/>
</dbReference>
<feature type="region of interest" description="Disordered" evidence="1">
    <location>
        <begin position="374"/>
        <end position="433"/>
    </location>
</feature>
<evidence type="ECO:0000313" key="5">
    <source>
        <dbReference type="Proteomes" id="UP000182444"/>
    </source>
</evidence>
<feature type="transmembrane region" description="Helical" evidence="2">
    <location>
        <begin position="12"/>
        <end position="35"/>
    </location>
</feature>
<evidence type="ECO:0000313" key="3">
    <source>
        <dbReference type="EMBL" id="AOW03959.1"/>
    </source>
</evidence>
<accession>A0A1H6Q3M8</accession>
<sequence>MIISLTVTVKTTLSCVFVLLPIPVAVLAFVAAAPLTSPWRAALYLQGAASVAQAASYAAFLVHKKAIPACVFSAFLAWLAGMVFYAKVVRDVAFDDNSGSVLVTHHAGVTTAHFALWSIVAALAGAYTLFVLISEHSSIIAAIEGPNSTKPSPSTISVDQFKVDPASTGMDLNMNTNSTVARTNSGGYAGHAPHHSYTTSNHMTNNNINNYQAGLTQEHHATPLLPSMEPEHEEGIDNPTVVVNSLAGLEAIPASAGSTAEPTSRHTQSTSSFGSINFAGLNIRPPPSSKFIHPSLQIRHNGRRMDRLRHSIDELSDGHVRCDSAGKFDSSELAGPSRESGEINTSHHRYSTELHTGTQSVFSTATTATELTVKSPAEPLHPHTNIAPSSTPPNPSSPTKSTHGSIYNSAHNSLSSSPAKSCSPRKPSRLSRLSRLSLSLEGLNDISPKKLRKSRSDFILPGSRDKNDTPGNVTTPQPDEFNQWEIQDVAWNLRNVSGSSADTDGTRQDGQRSASTASSGVNIISSRGFVREEVV</sequence>
<evidence type="ECO:0000256" key="1">
    <source>
        <dbReference type="SAM" id="MobiDB-lite"/>
    </source>
</evidence>
<dbReference type="Proteomes" id="UP000256601">
    <property type="component" value="Unassembled WGS sequence"/>
</dbReference>
<keyword evidence="2" id="KW-0472">Membrane</keyword>
<dbReference type="OrthoDB" id="4093177at2759"/>
<reference evidence="3 5" key="1">
    <citation type="journal article" date="2016" name="PLoS ONE">
        <title>Sequence Assembly of Yarrowia lipolytica Strain W29/CLIB89 Shows Transposable Element Diversity.</title>
        <authorList>
            <person name="Magnan C."/>
            <person name="Yu J."/>
            <person name="Chang I."/>
            <person name="Jahn E."/>
            <person name="Kanomata Y."/>
            <person name="Wu J."/>
            <person name="Zeller M."/>
            <person name="Oakes M."/>
            <person name="Baldi P."/>
            <person name="Sandmeyer S."/>
        </authorList>
    </citation>
    <scope>NUCLEOTIDE SEQUENCE [LARGE SCALE GENOMIC DNA]</scope>
    <source>
        <strain evidence="3">CLIB89</strain>
        <strain evidence="5">CLIB89(W29)</strain>
    </source>
</reference>
<dbReference type="EMBL" id="CP017556">
    <property type="protein sequence ID" value="AOW03959.1"/>
    <property type="molecule type" value="Genomic_DNA"/>
</dbReference>